<evidence type="ECO:0000256" key="1">
    <source>
        <dbReference type="PROSITE-ProRule" id="PRU10141"/>
    </source>
</evidence>
<feature type="binding site" evidence="1">
    <location>
        <position position="110"/>
    </location>
    <ligand>
        <name>ATP</name>
        <dbReference type="ChEBI" id="CHEBI:30616"/>
    </ligand>
</feature>
<evidence type="ECO:0000256" key="2">
    <source>
        <dbReference type="SAM" id="MobiDB-lite"/>
    </source>
</evidence>
<keyword evidence="5" id="KW-1185">Reference proteome</keyword>
<dbReference type="PANTHER" id="PTHR45621">
    <property type="entry name" value="OS01G0588500 PROTEIN-RELATED"/>
    <property type="match status" value="1"/>
</dbReference>
<comment type="caution">
    <text evidence="4">The sequence shown here is derived from an EMBL/GenBank/DDBJ whole genome shotgun (WGS) entry which is preliminary data.</text>
</comment>
<dbReference type="InterPro" id="IPR000719">
    <property type="entry name" value="Prot_kinase_dom"/>
</dbReference>
<feature type="domain" description="Protein kinase" evidence="3">
    <location>
        <begin position="76"/>
        <end position="118"/>
    </location>
</feature>
<dbReference type="InterPro" id="IPR050823">
    <property type="entry name" value="Plant_Ser_Thr_Prot_Kinase"/>
</dbReference>
<dbReference type="InterPro" id="IPR017441">
    <property type="entry name" value="Protein_kinase_ATP_BS"/>
</dbReference>
<dbReference type="GO" id="GO:0005524">
    <property type="term" value="F:ATP binding"/>
    <property type="evidence" value="ECO:0007669"/>
    <property type="project" value="UniProtKB-UniRule"/>
</dbReference>
<keyword evidence="1" id="KW-0067">ATP-binding</keyword>
<keyword evidence="4" id="KW-0418">Kinase</keyword>
<organism evidence="4 5">
    <name type="scientific">Trifolium medium</name>
    <dbReference type="NCBI Taxonomy" id="97028"/>
    <lineage>
        <taxon>Eukaryota</taxon>
        <taxon>Viridiplantae</taxon>
        <taxon>Streptophyta</taxon>
        <taxon>Embryophyta</taxon>
        <taxon>Tracheophyta</taxon>
        <taxon>Spermatophyta</taxon>
        <taxon>Magnoliopsida</taxon>
        <taxon>eudicotyledons</taxon>
        <taxon>Gunneridae</taxon>
        <taxon>Pentapetalae</taxon>
        <taxon>rosids</taxon>
        <taxon>fabids</taxon>
        <taxon>Fabales</taxon>
        <taxon>Fabaceae</taxon>
        <taxon>Papilionoideae</taxon>
        <taxon>50 kb inversion clade</taxon>
        <taxon>NPAAA clade</taxon>
        <taxon>Hologalegina</taxon>
        <taxon>IRL clade</taxon>
        <taxon>Trifolieae</taxon>
        <taxon>Trifolium</taxon>
    </lineage>
</organism>
<gene>
    <name evidence="4" type="ORF">A2U01_0009983</name>
</gene>
<keyword evidence="4" id="KW-0675">Receptor</keyword>
<feature type="compositionally biased region" description="Basic and acidic residues" evidence="2">
    <location>
        <begin position="20"/>
        <end position="29"/>
    </location>
</feature>
<feature type="region of interest" description="Disordered" evidence="2">
    <location>
        <begin position="12"/>
        <end position="52"/>
    </location>
</feature>
<accession>A0A392MNK2</accession>
<evidence type="ECO:0000313" key="4">
    <source>
        <dbReference type="EMBL" id="MCH89090.1"/>
    </source>
</evidence>
<dbReference type="PROSITE" id="PS00107">
    <property type="entry name" value="PROTEIN_KINASE_ATP"/>
    <property type="match status" value="1"/>
</dbReference>
<keyword evidence="1" id="KW-0547">Nucleotide-binding</keyword>
<feature type="non-terminal residue" evidence="4">
    <location>
        <position position="118"/>
    </location>
</feature>
<evidence type="ECO:0000313" key="5">
    <source>
        <dbReference type="Proteomes" id="UP000265520"/>
    </source>
</evidence>
<dbReference type="SUPFAM" id="SSF56112">
    <property type="entry name" value="Protein kinase-like (PK-like)"/>
    <property type="match status" value="1"/>
</dbReference>
<dbReference type="AlphaFoldDB" id="A0A392MNK2"/>
<name>A0A392MNK2_9FABA</name>
<protein>
    <submittedName>
        <fullName evidence="4">Putative receptor-like protein kinase</fullName>
    </submittedName>
</protein>
<sequence length="118" mass="13126">MKCFSIFKDKYKGRGQRSAPELKEQEKHQFSGSDRVTKSSCSSTSSPRGIPKLYEEKGHNLRVFSFSELKRATSDFNRLLKIGEGGFGSVFKGSIKPVDGNGDPILVAIKRLNKDALQ</sequence>
<dbReference type="Gene3D" id="3.30.200.20">
    <property type="entry name" value="Phosphorylase Kinase, domain 1"/>
    <property type="match status" value="1"/>
</dbReference>
<dbReference type="InterPro" id="IPR011009">
    <property type="entry name" value="Kinase-like_dom_sf"/>
</dbReference>
<keyword evidence="4" id="KW-0808">Transferase</keyword>
<proteinExistence type="predicted"/>
<dbReference type="GO" id="GO:0004672">
    <property type="term" value="F:protein kinase activity"/>
    <property type="evidence" value="ECO:0007669"/>
    <property type="project" value="InterPro"/>
</dbReference>
<evidence type="ECO:0000259" key="3">
    <source>
        <dbReference type="PROSITE" id="PS50011"/>
    </source>
</evidence>
<dbReference type="Proteomes" id="UP000265520">
    <property type="component" value="Unassembled WGS sequence"/>
</dbReference>
<reference evidence="4 5" key="1">
    <citation type="journal article" date="2018" name="Front. Plant Sci.">
        <title>Red Clover (Trifolium pratense) and Zigzag Clover (T. medium) - A Picture of Genomic Similarities and Differences.</title>
        <authorList>
            <person name="Dluhosova J."/>
            <person name="Istvanek J."/>
            <person name="Nedelnik J."/>
            <person name="Repkova J."/>
        </authorList>
    </citation>
    <scope>NUCLEOTIDE SEQUENCE [LARGE SCALE GENOMIC DNA]</scope>
    <source>
        <strain evidence="5">cv. 10/8</strain>
        <tissue evidence="4">Leaf</tissue>
    </source>
</reference>
<dbReference type="PROSITE" id="PS50011">
    <property type="entry name" value="PROTEIN_KINASE_DOM"/>
    <property type="match status" value="1"/>
</dbReference>
<dbReference type="EMBL" id="LXQA010015445">
    <property type="protein sequence ID" value="MCH89090.1"/>
    <property type="molecule type" value="Genomic_DNA"/>
</dbReference>